<keyword evidence="5" id="KW-1185">Reference proteome</keyword>
<gene>
    <name evidence="4" type="ORF">O6R05_02755</name>
</gene>
<keyword evidence="2" id="KW-0813">Transport</keyword>
<feature type="transmembrane region" description="Helical" evidence="3">
    <location>
        <begin position="12"/>
        <end position="31"/>
    </location>
</feature>
<accession>A0ABY7QUL6</accession>
<comment type="similarity">
    <text evidence="1 2">Belongs to the BioY family.</text>
</comment>
<dbReference type="Pfam" id="PF02632">
    <property type="entry name" value="BioY"/>
    <property type="match status" value="1"/>
</dbReference>
<dbReference type="PANTHER" id="PTHR34295">
    <property type="entry name" value="BIOTIN TRANSPORTER BIOY"/>
    <property type="match status" value="1"/>
</dbReference>
<comment type="subcellular location">
    <subcellularLocation>
        <location evidence="2">Cell membrane</location>
        <topology evidence="2">Multi-pass membrane protein</topology>
    </subcellularLocation>
</comment>
<dbReference type="EMBL" id="CP115667">
    <property type="protein sequence ID" value="WBW50482.1"/>
    <property type="molecule type" value="Genomic_DNA"/>
</dbReference>
<keyword evidence="2" id="KW-1003">Cell membrane</keyword>
<evidence type="ECO:0000313" key="4">
    <source>
        <dbReference type="EMBL" id="WBW50482.1"/>
    </source>
</evidence>
<evidence type="ECO:0000256" key="2">
    <source>
        <dbReference type="PIRNR" id="PIRNR016661"/>
    </source>
</evidence>
<sequence length="178" mass="19134">MTLTTSRLTRIALFTALIAVGAFISVPIGAVPITFQNFFVIMAGLLLAPADAFLSVLIYMLLGLIGLPIFAGFRGGLQSVFSPSFGFIPGFAVGAYVIAKLTQGETRPIRLFLATVVGELIFYAVGLPYLYYILQSMSKAPESFYALLAIGVIPFIPGDLFKMVICSVITPKIKKAIK</sequence>
<feature type="transmembrane region" description="Helical" evidence="3">
    <location>
        <begin position="77"/>
        <end position="99"/>
    </location>
</feature>
<dbReference type="PIRSF" id="PIRSF016661">
    <property type="entry name" value="BioY"/>
    <property type="match status" value="1"/>
</dbReference>
<organism evidence="4 5">
    <name type="scientific">Peptoniphilus equinus</name>
    <dbReference type="NCBI Taxonomy" id="3016343"/>
    <lineage>
        <taxon>Bacteria</taxon>
        <taxon>Bacillati</taxon>
        <taxon>Bacillota</taxon>
        <taxon>Tissierellia</taxon>
        <taxon>Tissierellales</taxon>
        <taxon>Peptoniphilaceae</taxon>
        <taxon>Peptoniphilus</taxon>
    </lineage>
</organism>
<keyword evidence="3" id="KW-1133">Transmembrane helix</keyword>
<dbReference type="PANTHER" id="PTHR34295:SF1">
    <property type="entry name" value="BIOTIN TRANSPORTER BIOY"/>
    <property type="match status" value="1"/>
</dbReference>
<protein>
    <recommendedName>
        <fullName evidence="2">Biotin transporter</fullName>
    </recommendedName>
</protein>
<dbReference type="Gene3D" id="1.10.1760.20">
    <property type="match status" value="1"/>
</dbReference>
<dbReference type="RefSeq" id="WP_271192014.1">
    <property type="nucleotide sequence ID" value="NZ_CP115667.1"/>
</dbReference>
<evidence type="ECO:0000256" key="1">
    <source>
        <dbReference type="ARBA" id="ARBA00010692"/>
    </source>
</evidence>
<dbReference type="InterPro" id="IPR003784">
    <property type="entry name" value="BioY"/>
</dbReference>
<evidence type="ECO:0000256" key="3">
    <source>
        <dbReference type="SAM" id="Phobius"/>
    </source>
</evidence>
<keyword evidence="3" id="KW-0812">Transmembrane</keyword>
<dbReference type="Proteomes" id="UP001210339">
    <property type="component" value="Chromosome"/>
</dbReference>
<feature type="transmembrane region" description="Helical" evidence="3">
    <location>
        <begin position="38"/>
        <end position="71"/>
    </location>
</feature>
<proteinExistence type="inferred from homology"/>
<feature type="transmembrane region" description="Helical" evidence="3">
    <location>
        <begin position="111"/>
        <end position="132"/>
    </location>
</feature>
<keyword evidence="2 3" id="KW-0472">Membrane</keyword>
<feature type="transmembrane region" description="Helical" evidence="3">
    <location>
        <begin position="144"/>
        <end position="169"/>
    </location>
</feature>
<evidence type="ECO:0000313" key="5">
    <source>
        <dbReference type="Proteomes" id="UP001210339"/>
    </source>
</evidence>
<name>A0ABY7QUL6_9FIRM</name>
<reference evidence="4 5" key="1">
    <citation type="submission" date="2023-01" db="EMBL/GenBank/DDBJ databases">
        <authorList>
            <person name="Lee S.H."/>
            <person name="Jung H.S."/>
            <person name="Yun J.U."/>
        </authorList>
    </citation>
    <scope>NUCLEOTIDE SEQUENCE [LARGE SCALE GENOMIC DNA]</scope>
    <source>
        <strain evidence="4 5">CBA3646</strain>
    </source>
</reference>